<proteinExistence type="predicted"/>
<dbReference type="OrthoDB" id="9871685at2"/>
<evidence type="ECO:0000313" key="3">
    <source>
        <dbReference type="Proteomes" id="UP000316331"/>
    </source>
</evidence>
<name>A0A543EUT6_9NOCA</name>
<reference evidence="2 3" key="1">
    <citation type="submission" date="2019-06" db="EMBL/GenBank/DDBJ databases">
        <title>Sequencing the genomes of 1000 actinobacteria strains.</title>
        <authorList>
            <person name="Klenk H.-P."/>
        </authorList>
    </citation>
    <scope>NUCLEOTIDE SEQUENCE [LARGE SCALE GENOMIC DNA]</scope>
    <source>
        <strain evidence="2 3">DSM 103495</strain>
    </source>
</reference>
<dbReference type="RefSeq" id="WP_141812074.1">
    <property type="nucleotide sequence ID" value="NZ_VFPG01000002.1"/>
</dbReference>
<protein>
    <submittedName>
        <fullName evidence="2">Uncharacterized protein</fullName>
    </submittedName>
</protein>
<feature type="region of interest" description="Disordered" evidence="1">
    <location>
        <begin position="42"/>
        <end position="88"/>
    </location>
</feature>
<gene>
    <name evidence="2" type="ORF">FB390_5483</name>
</gene>
<evidence type="ECO:0000256" key="1">
    <source>
        <dbReference type="SAM" id="MobiDB-lite"/>
    </source>
</evidence>
<organism evidence="2 3">
    <name type="scientific">Nocardia bhagyanarayanae</name>
    <dbReference type="NCBI Taxonomy" id="1215925"/>
    <lineage>
        <taxon>Bacteria</taxon>
        <taxon>Bacillati</taxon>
        <taxon>Actinomycetota</taxon>
        <taxon>Actinomycetes</taxon>
        <taxon>Mycobacteriales</taxon>
        <taxon>Nocardiaceae</taxon>
        <taxon>Nocardia</taxon>
    </lineage>
</organism>
<feature type="region of interest" description="Disordered" evidence="1">
    <location>
        <begin position="1"/>
        <end position="22"/>
    </location>
</feature>
<dbReference type="AlphaFoldDB" id="A0A543EUT6"/>
<comment type="caution">
    <text evidence="2">The sequence shown here is derived from an EMBL/GenBank/DDBJ whole genome shotgun (WGS) entry which is preliminary data.</text>
</comment>
<sequence length="88" mass="9415">MTHGPQTAAPIRTSQTDRKGAATVADIDTAHLETAIRRHLGAAPIRTGKPPITGSHNLFHGGPARHGGVQRAQTHRGKPRRPLRIPGR</sequence>
<feature type="compositionally biased region" description="Basic residues" evidence="1">
    <location>
        <begin position="73"/>
        <end position="88"/>
    </location>
</feature>
<accession>A0A543EUT6</accession>
<dbReference type="Proteomes" id="UP000316331">
    <property type="component" value="Unassembled WGS sequence"/>
</dbReference>
<evidence type="ECO:0000313" key="2">
    <source>
        <dbReference type="EMBL" id="TQM25336.1"/>
    </source>
</evidence>
<keyword evidence="3" id="KW-1185">Reference proteome</keyword>
<dbReference type="EMBL" id="VFPG01000002">
    <property type="protein sequence ID" value="TQM25336.1"/>
    <property type="molecule type" value="Genomic_DNA"/>
</dbReference>